<dbReference type="Pfam" id="PF00437">
    <property type="entry name" value="T2SSE"/>
    <property type="match status" value="1"/>
</dbReference>
<evidence type="ECO:0000256" key="3">
    <source>
        <dbReference type="ARBA" id="ARBA00022840"/>
    </source>
</evidence>
<dbReference type="KEGG" id="chla:C834K_0975"/>
<sequence length="498" mass="55584">MMGGKTLLSQELLNALPYSFLKKHCLLPLEEQENNVTIAYAKITSLMAKDEVQLLIKKPVLFVLKDETDILQSLQKIYSNLEGKASDMLLSMKEGESAQINEEEDLLESTDSVPVVRFLNLILKEAIEEHTSDIHFEPLEDALRIRYRIDGVLHDRHSPPAHLCSALITRIKVLAKMDIAEHRLPQDGRIKIQIGGQEIDMRVSTVPVIYGERVVLRILDKRNVILDISGLQMPKNIENSFKEVIAVPEGILLVTGPTGSGKTTTLYSVIQHLSGPFTNIMTIEDPPEYKLSGIAQIAVKPKIGLSFACGLRHLLRQDPDVLMVGEIRDQETAEIAIQAALTGHLVVSTLHTNDAVSAIPRLLDMGVEPYLLSATIIGVVAQRLVRKICPYCKQQCTADVQERVFLKSIGQDPDVSLYRGEGCSHCFRSGYKGRQGIYEFLHPDTALRSEIATHKPYHVLREHAEQKGFRPLLQHGVALALSGETTLAEVFRVTKRYD</sequence>
<dbReference type="RefSeq" id="WP_420808133.1">
    <property type="nucleotide sequence ID" value="NZ_LS992154.1"/>
</dbReference>
<evidence type="ECO:0000256" key="2">
    <source>
        <dbReference type="ARBA" id="ARBA00022741"/>
    </source>
</evidence>
<comment type="similarity">
    <text evidence="1">Belongs to the GSP E family.</text>
</comment>
<dbReference type="SUPFAM" id="SSF160246">
    <property type="entry name" value="EspE N-terminal domain-like"/>
    <property type="match status" value="1"/>
</dbReference>
<dbReference type="GO" id="GO:0005524">
    <property type="term" value="F:ATP binding"/>
    <property type="evidence" value="ECO:0007669"/>
    <property type="project" value="UniProtKB-KW"/>
</dbReference>
<dbReference type="InterPro" id="IPR027417">
    <property type="entry name" value="P-loop_NTPase"/>
</dbReference>
<dbReference type="Gene3D" id="3.40.50.300">
    <property type="entry name" value="P-loop containing nucleotide triphosphate hydrolases"/>
    <property type="match status" value="1"/>
</dbReference>
<dbReference type="SUPFAM" id="SSF52540">
    <property type="entry name" value="P-loop containing nucleoside triphosphate hydrolases"/>
    <property type="match status" value="1"/>
</dbReference>
<keyword evidence="2" id="KW-0547">Nucleotide-binding</keyword>
<dbReference type="Gene3D" id="3.30.300.160">
    <property type="entry name" value="Type II secretion system, protein E, N-terminal domain"/>
    <property type="match status" value="1"/>
</dbReference>
<dbReference type="Pfam" id="PF05157">
    <property type="entry name" value="MshEN"/>
    <property type="match status" value="1"/>
</dbReference>
<dbReference type="GO" id="GO:0005886">
    <property type="term" value="C:plasma membrane"/>
    <property type="evidence" value="ECO:0007669"/>
    <property type="project" value="TreeGrafter"/>
</dbReference>
<evidence type="ECO:0000313" key="6">
    <source>
        <dbReference type="Proteomes" id="UP000258476"/>
    </source>
</evidence>
<keyword evidence="3" id="KW-0067">ATP-binding</keyword>
<dbReference type="PROSITE" id="PS00662">
    <property type="entry name" value="T2SP_E"/>
    <property type="match status" value="1"/>
</dbReference>
<evidence type="ECO:0000256" key="1">
    <source>
        <dbReference type="ARBA" id="ARBA00006611"/>
    </source>
</evidence>
<dbReference type="AlphaFoldDB" id="A0A3B0PX48"/>
<dbReference type="Gene3D" id="3.30.450.90">
    <property type="match status" value="1"/>
</dbReference>
<reference evidence="6" key="1">
    <citation type="submission" date="2017-11" db="EMBL/GenBank/DDBJ databases">
        <authorList>
            <person name="Seth-Smith MB H."/>
        </authorList>
    </citation>
    <scope>NUCLEOTIDE SEQUENCE [LARGE SCALE GENOMIC DNA]</scope>
</reference>
<dbReference type="FunFam" id="3.40.50.300:FF:000398">
    <property type="entry name" value="Type IV pilus assembly ATPase PilB"/>
    <property type="match status" value="1"/>
</dbReference>
<dbReference type="EMBL" id="LS992154">
    <property type="protein sequence ID" value="SYX09406.1"/>
    <property type="molecule type" value="Genomic_DNA"/>
</dbReference>
<dbReference type="InterPro" id="IPR007831">
    <property type="entry name" value="T2SS_GspE_N"/>
</dbReference>
<proteinExistence type="inferred from homology"/>
<name>A0A3B0PX48_9CHLA</name>
<dbReference type="PANTHER" id="PTHR30258">
    <property type="entry name" value="TYPE II SECRETION SYSTEM PROTEIN GSPE-RELATED"/>
    <property type="match status" value="1"/>
</dbReference>
<gene>
    <name evidence="5" type="primary">epsE</name>
    <name evidence="5" type="ORF">C834K_0975</name>
</gene>
<dbReference type="Proteomes" id="UP000258476">
    <property type="component" value="Chromosome"/>
</dbReference>
<evidence type="ECO:0000313" key="5">
    <source>
        <dbReference type="EMBL" id="SYX09406.1"/>
    </source>
</evidence>
<dbReference type="CDD" id="cd01129">
    <property type="entry name" value="PulE-GspE-like"/>
    <property type="match status" value="1"/>
</dbReference>
<organism evidence="5 6">
    <name type="scientific">Chlamydia poikilotherma</name>
    <dbReference type="NCBI Taxonomy" id="1967783"/>
    <lineage>
        <taxon>Bacteria</taxon>
        <taxon>Pseudomonadati</taxon>
        <taxon>Chlamydiota</taxon>
        <taxon>Chlamydiia</taxon>
        <taxon>Chlamydiales</taxon>
        <taxon>Chlamydiaceae</taxon>
        <taxon>Chlamydia/Chlamydophila group</taxon>
        <taxon>Chlamydia</taxon>
    </lineage>
</organism>
<evidence type="ECO:0000259" key="4">
    <source>
        <dbReference type="PROSITE" id="PS00662"/>
    </source>
</evidence>
<feature type="domain" description="Bacterial type II secretion system protein E" evidence="4">
    <location>
        <begin position="315"/>
        <end position="329"/>
    </location>
</feature>
<keyword evidence="6" id="KW-1185">Reference proteome</keyword>
<dbReference type="FunFam" id="3.30.450.90:FF:000001">
    <property type="entry name" value="Type II secretion system ATPase GspE"/>
    <property type="match status" value="1"/>
</dbReference>
<accession>A0A3B0PX48</accession>
<protein>
    <recommendedName>
        <fullName evidence="4">Bacterial type II secretion system protein E domain-containing protein</fullName>
    </recommendedName>
</protein>
<dbReference type="PANTHER" id="PTHR30258:SF2">
    <property type="entry name" value="COMG OPERON PROTEIN 1"/>
    <property type="match status" value="1"/>
</dbReference>
<dbReference type="GO" id="GO:0016887">
    <property type="term" value="F:ATP hydrolysis activity"/>
    <property type="evidence" value="ECO:0007669"/>
    <property type="project" value="TreeGrafter"/>
</dbReference>
<dbReference type="InterPro" id="IPR001482">
    <property type="entry name" value="T2SS/T4SS_dom"/>
</dbReference>
<dbReference type="InterPro" id="IPR037257">
    <property type="entry name" value="T2SS_E_N_sf"/>
</dbReference>